<protein>
    <submittedName>
        <fullName evidence="1">Uncharacterized protein</fullName>
    </submittedName>
</protein>
<organism evidence="1">
    <name type="scientific">viral metagenome</name>
    <dbReference type="NCBI Taxonomy" id="1070528"/>
    <lineage>
        <taxon>unclassified sequences</taxon>
        <taxon>metagenomes</taxon>
        <taxon>organismal metagenomes</taxon>
    </lineage>
</organism>
<dbReference type="EMBL" id="MN738930">
    <property type="protein sequence ID" value="QHT32030.1"/>
    <property type="molecule type" value="Genomic_DNA"/>
</dbReference>
<name>A0A6C0EUX8_9ZZZZ</name>
<accession>A0A6C0EUX8</accession>
<sequence>MSCYNATTTGITFSLYNPSSTTTGSVVISITFIATGGY</sequence>
<reference evidence="1" key="1">
    <citation type="journal article" date="2020" name="Nature">
        <title>Giant virus diversity and host interactions through global metagenomics.</title>
        <authorList>
            <person name="Schulz F."/>
            <person name="Roux S."/>
            <person name="Paez-Espino D."/>
            <person name="Jungbluth S."/>
            <person name="Walsh D.A."/>
            <person name="Denef V.J."/>
            <person name="McMahon K.D."/>
            <person name="Konstantinidis K.T."/>
            <person name="Eloe-Fadrosh E.A."/>
            <person name="Kyrpides N.C."/>
            <person name="Woyke T."/>
        </authorList>
    </citation>
    <scope>NUCLEOTIDE SEQUENCE</scope>
    <source>
        <strain evidence="1">GVMAG-M-3300009159-65</strain>
    </source>
</reference>
<proteinExistence type="predicted"/>
<evidence type="ECO:0000313" key="1">
    <source>
        <dbReference type="EMBL" id="QHT32030.1"/>
    </source>
</evidence>
<dbReference type="AlphaFoldDB" id="A0A6C0EUX8"/>